<sequence>MDKNKKVQIYTSPTCHYCHMAKDFFASHGVAYEEFDVLTNIDKRQEMIEKSGQMGVPVIVVDNDLMVGFDERHLKTLLGL</sequence>
<organism evidence="2 3">
    <name type="scientific">Candidatus Vogelbacteria bacterium CG10_big_fil_rev_8_21_14_0_10_49_38</name>
    <dbReference type="NCBI Taxonomy" id="1975043"/>
    <lineage>
        <taxon>Bacteria</taxon>
        <taxon>Candidatus Vogeliibacteriota</taxon>
    </lineage>
</organism>
<dbReference type="Gene3D" id="3.40.30.10">
    <property type="entry name" value="Glutaredoxin"/>
    <property type="match status" value="1"/>
</dbReference>
<proteinExistence type="predicted"/>
<dbReference type="GO" id="GO:0045454">
    <property type="term" value="P:cell redox homeostasis"/>
    <property type="evidence" value="ECO:0007669"/>
    <property type="project" value="TreeGrafter"/>
</dbReference>
<protein>
    <submittedName>
        <fullName evidence="2">NrdH-redoxin</fullName>
    </submittedName>
</protein>
<dbReference type="NCBIfam" id="NF041212">
    <property type="entry name" value="Uxx_star"/>
    <property type="match status" value="1"/>
</dbReference>
<evidence type="ECO:0000313" key="2">
    <source>
        <dbReference type="EMBL" id="PIR45818.1"/>
    </source>
</evidence>
<dbReference type="CDD" id="cd02976">
    <property type="entry name" value="NrdH"/>
    <property type="match status" value="1"/>
</dbReference>
<accession>A0A2H0RH43</accession>
<feature type="domain" description="Glutaredoxin" evidence="1">
    <location>
        <begin position="7"/>
        <end position="65"/>
    </location>
</feature>
<dbReference type="PANTHER" id="PTHR34386">
    <property type="entry name" value="GLUTAREDOXIN"/>
    <property type="match status" value="1"/>
</dbReference>
<dbReference type="PROSITE" id="PS51354">
    <property type="entry name" value="GLUTAREDOXIN_2"/>
    <property type="match status" value="1"/>
</dbReference>
<dbReference type="InterPro" id="IPR002109">
    <property type="entry name" value="Glutaredoxin"/>
</dbReference>
<name>A0A2H0RH43_9BACT</name>
<evidence type="ECO:0000313" key="3">
    <source>
        <dbReference type="Proteomes" id="UP000230431"/>
    </source>
</evidence>
<dbReference type="InterPro" id="IPR051548">
    <property type="entry name" value="Grx-like_ET"/>
</dbReference>
<dbReference type="Proteomes" id="UP000230431">
    <property type="component" value="Unassembled WGS sequence"/>
</dbReference>
<reference evidence="2 3" key="1">
    <citation type="submission" date="2017-09" db="EMBL/GenBank/DDBJ databases">
        <title>Depth-based differentiation of microbial function through sediment-hosted aquifers and enrichment of novel symbionts in the deep terrestrial subsurface.</title>
        <authorList>
            <person name="Probst A.J."/>
            <person name="Ladd B."/>
            <person name="Jarett J.K."/>
            <person name="Geller-Mcgrath D.E."/>
            <person name="Sieber C.M."/>
            <person name="Emerson J.B."/>
            <person name="Anantharaman K."/>
            <person name="Thomas B.C."/>
            <person name="Malmstrom R."/>
            <person name="Stieglmeier M."/>
            <person name="Klingl A."/>
            <person name="Woyke T."/>
            <person name="Ryan C.M."/>
            <person name="Banfield J.F."/>
        </authorList>
    </citation>
    <scope>NUCLEOTIDE SEQUENCE [LARGE SCALE GENOMIC DNA]</scope>
    <source>
        <strain evidence="2">CG10_big_fil_rev_8_21_14_0_10_49_38</strain>
    </source>
</reference>
<dbReference type="SUPFAM" id="SSF52833">
    <property type="entry name" value="Thioredoxin-like"/>
    <property type="match status" value="1"/>
</dbReference>
<dbReference type="GO" id="GO:0009055">
    <property type="term" value="F:electron transfer activity"/>
    <property type="evidence" value="ECO:0007669"/>
    <property type="project" value="TreeGrafter"/>
</dbReference>
<evidence type="ECO:0000259" key="1">
    <source>
        <dbReference type="Pfam" id="PF00462"/>
    </source>
</evidence>
<dbReference type="InterPro" id="IPR036249">
    <property type="entry name" value="Thioredoxin-like_sf"/>
</dbReference>
<gene>
    <name evidence="2" type="ORF">COV08_03060</name>
</gene>
<dbReference type="Pfam" id="PF00462">
    <property type="entry name" value="Glutaredoxin"/>
    <property type="match status" value="1"/>
</dbReference>
<dbReference type="EMBL" id="PCYK01000026">
    <property type="protein sequence ID" value="PIR45818.1"/>
    <property type="molecule type" value="Genomic_DNA"/>
</dbReference>
<dbReference type="PANTHER" id="PTHR34386:SF1">
    <property type="entry name" value="GLUTAREDOXIN-LIKE PROTEIN NRDH"/>
    <property type="match status" value="1"/>
</dbReference>
<dbReference type="AlphaFoldDB" id="A0A2H0RH43"/>
<comment type="caution">
    <text evidence="2">The sequence shown here is derived from an EMBL/GenBank/DDBJ whole genome shotgun (WGS) entry which is preliminary data.</text>
</comment>